<accession>A0A9X4JWK1</accession>
<organism evidence="2 3">
    <name type="scientific">Pelotomaculum isophthalicicum JI</name>
    <dbReference type="NCBI Taxonomy" id="947010"/>
    <lineage>
        <taxon>Bacteria</taxon>
        <taxon>Bacillati</taxon>
        <taxon>Bacillota</taxon>
        <taxon>Clostridia</taxon>
        <taxon>Eubacteriales</taxon>
        <taxon>Desulfotomaculaceae</taxon>
        <taxon>Pelotomaculum</taxon>
    </lineage>
</organism>
<protein>
    <submittedName>
        <fullName evidence="2">Sporulation protein YqfD</fullName>
    </submittedName>
</protein>
<evidence type="ECO:0000313" key="3">
    <source>
        <dbReference type="Proteomes" id="UP001154312"/>
    </source>
</evidence>
<dbReference type="NCBIfam" id="TIGR02876">
    <property type="entry name" value="spore_yqfD"/>
    <property type="match status" value="1"/>
</dbReference>
<feature type="transmembrane region" description="Helical" evidence="1">
    <location>
        <begin position="90"/>
        <end position="112"/>
    </location>
</feature>
<dbReference type="AlphaFoldDB" id="A0A9X4JWK1"/>
<reference evidence="2" key="1">
    <citation type="submission" date="2022-02" db="EMBL/GenBank/DDBJ databases">
        <authorList>
            <person name="Leng L."/>
        </authorList>
    </citation>
    <scope>NUCLEOTIDE SEQUENCE</scope>
    <source>
        <strain evidence="2">JI</strain>
    </source>
</reference>
<keyword evidence="1" id="KW-0472">Membrane</keyword>
<name>A0A9X4JWK1_9FIRM</name>
<gene>
    <name evidence="2" type="primary">yqfD</name>
    <name evidence="2" type="ORF">L7E55_13120</name>
</gene>
<dbReference type="EMBL" id="JAKOAV010000027">
    <property type="protein sequence ID" value="MDF9409283.1"/>
    <property type="molecule type" value="Genomic_DNA"/>
</dbReference>
<evidence type="ECO:0000256" key="1">
    <source>
        <dbReference type="SAM" id="Phobius"/>
    </source>
</evidence>
<dbReference type="RefSeq" id="WP_277444737.1">
    <property type="nucleotide sequence ID" value="NZ_JAKOAV010000027.1"/>
</dbReference>
<evidence type="ECO:0000313" key="2">
    <source>
        <dbReference type="EMBL" id="MDF9409283.1"/>
    </source>
</evidence>
<dbReference type="InterPro" id="IPR010690">
    <property type="entry name" value="YqfD"/>
</dbReference>
<sequence>MFFKLVSYFIGYVTIIVTGKAPEKFINMAASRGIYLWDISRTGDNAFFLKVRLQAIKPLRHIARRTGCRYSIKSRRGLPFSIVKVRRRKALALGFIFFLGTLYFLSSFVWFIEVKGNERLTTAEVLYAAADSGLSRGVPKWKIKPEQMEARILERLPLVTWTGVYINGTRVTIEVAERVVPEEEDRRPSHIVASKAGLIKEVLVLNGNPLIKEGDTVAPGQVLISGEIPPLLEEPANQGEDKKPMEPPKVLRPAYYVHARGIVRARVWYEAYGEARIIESGYRLTGRSEKRVSLKYNSKEIILLNNEDIPFEHYEIETSVKKLPQWRNLDLPVELVTVKYLELVGYCDERSREDTCKAAGEAALDTVMKQLPRDAIVQGKWLKDVSANYDENVVRVKAVLETIEDIGKEKLFKP</sequence>
<dbReference type="PIRSF" id="PIRSF029895">
    <property type="entry name" value="SpoIV"/>
    <property type="match status" value="1"/>
</dbReference>
<dbReference type="Proteomes" id="UP001154312">
    <property type="component" value="Unassembled WGS sequence"/>
</dbReference>
<proteinExistence type="predicted"/>
<keyword evidence="1" id="KW-1133">Transmembrane helix</keyword>
<keyword evidence="1" id="KW-0812">Transmembrane</keyword>
<comment type="caution">
    <text evidence="2">The sequence shown here is derived from an EMBL/GenBank/DDBJ whole genome shotgun (WGS) entry which is preliminary data.</text>
</comment>
<dbReference type="Pfam" id="PF06898">
    <property type="entry name" value="YqfD"/>
    <property type="match status" value="1"/>
</dbReference>
<keyword evidence="3" id="KW-1185">Reference proteome</keyword>